<dbReference type="EC" id="2.7.11.1" evidence="1"/>
<keyword evidence="6" id="KW-0067">ATP-binding</keyword>
<dbReference type="OrthoDB" id="162894at2759"/>
<evidence type="ECO:0000256" key="4">
    <source>
        <dbReference type="ARBA" id="ARBA00022741"/>
    </source>
</evidence>
<keyword evidence="2" id="KW-0723">Serine/threonine-protein kinase</keyword>
<dbReference type="STRING" id="2070753.A0A3A2ZCU8"/>
<dbReference type="GO" id="GO:0005634">
    <property type="term" value="C:nucleus"/>
    <property type="evidence" value="ECO:0007669"/>
    <property type="project" value="TreeGrafter"/>
</dbReference>
<dbReference type="InterPro" id="IPR050236">
    <property type="entry name" value="Ser_Thr_kinase_AGC"/>
</dbReference>
<dbReference type="EMBL" id="MVGC01001463">
    <property type="protein sequence ID" value="RJE17174.1"/>
    <property type="molecule type" value="Genomic_DNA"/>
</dbReference>
<feature type="non-terminal residue" evidence="9">
    <location>
        <position position="165"/>
    </location>
</feature>
<keyword evidence="3" id="KW-0808">Transferase</keyword>
<dbReference type="Gene3D" id="1.10.510.10">
    <property type="entry name" value="Transferase(Phosphotransferase) domain 1"/>
    <property type="match status" value="1"/>
</dbReference>
<dbReference type="Proteomes" id="UP000266188">
    <property type="component" value="Unassembled WGS sequence"/>
</dbReference>
<dbReference type="Gene3D" id="3.30.200.20">
    <property type="entry name" value="Phosphorylase Kinase, domain 1"/>
    <property type="match status" value="1"/>
</dbReference>
<evidence type="ECO:0000313" key="9">
    <source>
        <dbReference type="EMBL" id="RJE17174.1"/>
    </source>
</evidence>
<proteinExistence type="predicted"/>
<reference evidence="10" key="1">
    <citation type="submission" date="2017-02" db="EMBL/GenBank/DDBJ databases">
        <authorList>
            <person name="Tafer H."/>
            <person name="Lopandic K."/>
        </authorList>
    </citation>
    <scope>NUCLEOTIDE SEQUENCE [LARGE SCALE GENOMIC DNA]</scope>
    <source>
        <strain evidence="10">CBS 366.77</strain>
    </source>
</reference>
<feature type="region of interest" description="Disordered" evidence="7">
    <location>
        <begin position="107"/>
        <end position="130"/>
    </location>
</feature>
<evidence type="ECO:0000256" key="2">
    <source>
        <dbReference type="ARBA" id="ARBA00022527"/>
    </source>
</evidence>
<gene>
    <name evidence="9" type="ORF">PHISCL_10489</name>
</gene>
<evidence type="ECO:0000256" key="6">
    <source>
        <dbReference type="ARBA" id="ARBA00022840"/>
    </source>
</evidence>
<keyword evidence="5 9" id="KW-0418">Kinase</keyword>
<accession>A0A3A2ZCU8</accession>
<organism evidence="9 10">
    <name type="scientific">Aspergillus sclerotialis</name>
    <dbReference type="NCBI Taxonomy" id="2070753"/>
    <lineage>
        <taxon>Eukaryota</taxon>
        <taxon>Fungi</taxon>
        <taxon>Dikarya</taxon>
        <taxon>Ascomycota</taxon>
        <taxon>Pezizomycotina</taxon>
        <taxon>Eurotiomycetes</taxon>
        <taxon>Eurotiomycetidae</taxon>
        <taxon>Eurotiales</taxon>
        <taxon>Aspergillaceae</taxon>
        <taxon>Aspergillus</taxon>
        <taxon>Aspergillus subgen. Polypaecilum</taxon>
    </lineage>
</organism>
<evidence type="ECO:0000256" key="5">
    <source>
        <dbReference type="ARBA" id="ARBA00022777"/>
    </source>
</evidence>
<dbReference type="AlphaFoldDB" id="A0A3A2ZCU8"/>
<sequence>MNPRERLGANVDERYANGGAEIRSHPWFSDVNWDTLLEDKAQFVPNLENPEDTDYFDGRGATLQAFDEELEGDTRSPPEAPVTTGPYADRPHDALFKVRSQGSSLKRPLIPLHIPPHVRDRDSRSRRLSEPALADDFGNFTFKNLPMLEKANKDVIQKLRQEAMH</sequence>
<dbReference type="GO" id="GO:0005737">
    <property type="term" value="C:cytoplasm"/>
    <property type="evidence" value="ECO:0007669"/>
    <property type="project" value="TreeGrafter"/>
</dbReference>
<keyword evidence="10" id="KW-1185">Reference proteome</keyword>
<comment type="caution">
    <text evidence="9">The sequence shown here is derived from an EMBL/GenBank/DDBJ whole genome shotgun (WGS) entry which is preliminary data.</text>
</comment>
<protein>
    <recommendedName>
        <fullName evidence="1">non-specific serine/threonine protein kinase</fullName>
        <ecNumber evidence="1">2.7.11.1</ecNumber>
    </recommendedName>
</protein>
<feature type="domain" description="AGC-kinase C-terminal" evidence="8">
    <location>
        <begin position="29"/>
        <end position="152"/>
    </location>
</feature>
<keyword evidence="4" id="KW-0547">Nucleotide-binding</keyword>
<dbReference type="PROSITE" id="PS51285">
    <property type="entry name" value="AGC_KINASE_CTER"/>
    <property type="match status" value="1"/>
</dbReference>
<evidence type="ECO:0000259" key="8">
    <source>
        <dbReference type="PROSITE" id="PS51285"/>
    </source>
</evidence>
<evidence type="ECO:0000256" key="1">
    <source>
        <dbReference type="ARBA" id="ARBA00012513"/>
    </source>
</evidence>
<feature type="compositionally biased region" description="Basic and acidic residues" evidence="7">
    <location>
        <begin position="117"/>
        <end position="129"/>
    </location>
</feature>
<name>A0A3A2ZCU8_9EURO</name>
<dbReference type="InterPro" id="IPR000961">
    <property type="entry name" value="AGC-kinase_C"/>
</dbReference>
<dbReference type="GO" id="GO:0035556">
    <property type="term" value="P:intracellular signal transduction"/>
    <property type="evidence" value="ECO:0007669"/>
    <property type="project" value="TreeGrafter"/>
</dbReference>
<feature type="region of interest" description="Disordered" evidence="7">
    <location>
        <begin position="70"/>
        <end position="91"/>
    </location>
</feature>
<evidence type="ECO:0000313" key="10">
    <source>
        <dbReference type="Proteomes" id="UP000266188"/>
    </source>
</evidence>
<dbReference type="GO" id="GO:0005524">
    <property type="term" value="F:ATP binding"/>
    <property type="evidence" value="ECO:0007669"/>
    <property type="project" value="UniProtKB-KW"/>
</dbReference>
<evidence type="ECO:0000256" key="7">
    <source>
        <dbReference type="SAM" id="MobiDB-lite"/>
    </source>
</evidence>
<dbReference type="GO" id="GO:0004674">
    <property type="term" value="F:protein serine/threonine kinase activity"/>
    <property type="evidence" value="ECO:0007669"/>
    <property type="project" value="UniProtKB-KW"/>
</dbReference>
<dbReference type="PANTHER" id="PTHR24356:SF1">
    <property type="entry name" value="SERINE_THREONINE-PROTEIN KINASE GREATWALL"/>
    <property type="match status" value="1"/>
</dbReference>
<evidence type="ECO:0000256" key="3">
    <source>
        <dbReference type="ARBA" id="ARBA00022679"/>
    </source>
</evidence>
<dbReference type="PANTHER" id="PTHR24356">
    <property type="entry name" value="SERINE/THREONINE-PROTEIN KINASE"/>
    <property type="match status" value="1"/>
</dbReference>